<gene>
    <name evidence="7" type="primary">RvY_18819-1</name>
    <name evidence="7" type="synonym">RvY_18819.1</name>
    <name evidence="7" type="ORF">RvY_18819</name>
</gene>
<feature type="region of interest" description="Disordered" evidence="3">
    <location>
        <begin position="1019"/>
        <end position="1050"/>
    </location>
</feature>
<dbReference type="Gene3D" id="2.60.40.10">
    <property type="entry name" value="Immunoglobulins"/>
    <property type="match status" value="7"/>
</dbReference>
<dbReference type="PROSITE" id="PS50853">
    <property type="entry name" value="FN3"/>
    <property type="match status" value="2"/>
</dbReference>
<keyword evidence="4" id="KW-1133">Transmembrane helix</keyword>
<reference evidence="7 8" key="1">
    <citation type="journal article" date="2016" name="Nat. Commun.">
        <title>Extremotolerant tardigrade genome and improved radiotolerance of human cultured cells by tardigrade-unique protein.</title>
        <authorList>
            <person name="Hashimoto T."/>
            <person name="Horikawa D.D."/>
            <person name="Saito Y."/>
            <person name="Kuwahara H."/>
            <person name="Kozuka-Hata H."/>
            <person name="Shin-I T."/>
            <person name="Minakuchi Y."/>
            <person name="Ohishi K."/>
            <person name="Motoyama A."/>
            <person name="Aizu T."/>
            <person name="Enomoto A."/>
            <person name="Kondo K."/>
            <person name="Tanaka S."/>
            <person name="Hara Y."/>
            <person name="Koshikawa S."/>
            <person name="Sagara H."/>
            <person name="Miura T."/>
            <person name="Yokobori S."/>
            <person name="Miyagawa K."/>
            <person name="Suzuki Y."/>
            <person name="Kubo T."/>
            <person name="Oyama M."/>
            <person name="Kohara Y."/>
            <person name="Fujiyama A."/>
            <person name="Arakawa K."/>
            <person name="Katayama T."/>
            <person name="Toyoda A."/>
            <person name="Kunieda T."/>
        </authorList>
    </citation>
    <scope>NUCLEOTIDE SEQUENCE [LARGE SCALE GENOMIC DNA]</scope>
    <source>
        <strain evidence="7 8">YOKOZUNA-1</strain>
    </source>
</reference>
<keyword evidence="4" id="KW-0812">Transmembrane</keyword>
<dbReference type="InterPro" id="IPR003599">
    <property type="entry name" value="Ig_sub"/>
</dbReference>
<feature type="compositionally biased region" description="Polar residues" evidence="3">
    <location>
        <begin position="1029"/>
        <end position="1050"/>
    </location>
</feature>
<comment type="caution">
    <text evidence="7">The sequence shown here is derived from an EMBL/GenBank/DDBJ whole genome shotgun (WGS) entry which is preliminary data.</text>
</comment>
<sequence>MKGRKKSGAAAALIDYDCQQIVHSWPCFIPVPSLCRRYKPNMTGRTRRKYSWLLVLSILLRTFPSISAGDVGLPAGVGGGEGAQVVALAEQDGILPCDLLYPGGRPVPHIIEWSKRGHDVPIFILYQGYPPHIGQGYQHRLSIATPHLTSQRASLLIKKVQRQDEGWYECKVQLLNRPPETAKNGSWMYLLVHAPPQITSGSPWEMYVKHKEQVTLHCEASGTPRPKITWSKDGQVIRSTGRLMVTSSNSLTIRSVTTNDVGNYECSAKNAEGRVARITKLIIAAGAVILRPPENMTKLEGDRADLVCKAEGRPNNLTFHWSLNDKPIHSSYYSELSSRVVVQTDGTLIIQQTSKSDTGKYTCRVSNGIEETPQASAWLSIQYSARITYNPTVQYLPLNLSGIIRCFVEANPPVQFVQWTKDSRLFNVNATAGIVPLDNGSLFIEHVTMEQQGAYTCTPYNAHGTSGSSIEMNILVEEAPKFAVRPKQFYQGEVKGSVVMQCSAQAGKAGRPAPRVFWSKDDGTGMASDRCIQQADGSLTMVNLRKSDHGRYSCMVENEVATLSASTQLIIESTTPHAPTNLTLDIGPFSARLSWQPAYSGGFAQHYIIWYRHFGSSQRQWRTLRVRPDDATSFTVYNLSPDTLYEFQVLSRNQLGDGMFSEAITARTLDIDSFVTVFPTDGSGATYVPTIIKPSGPRPAAPTNVQVLSTTDGVRLQWEPAAVAGPSGANGNEAVPIMYYMVEYRQAGEEWGARSSGAIADGRTYFQPMDLQPSQTYEFRVYAFTLTSFSEPSQVQRYSLTGDLLGGHLSPNIAITAGVVGGVLFFAVSIILILVCARCNRRRPKRTGATLERYDSNGMQHRSVSPAALKRRFNLIKEDGLRSVRRFKSLLLLPQPPPLLSAAKRRAFHCCHIQAKSLSTLQGGKSGRVRRVSSGSSSAVMVATARPSLAVSLKSANSVVAAGGCSWPLYTMEGDYAVIPSGYLPFTPTRSDLDADCLDGSTPAHRDLLEATSYLAVPSSLGQEHRSPSRTVGQSPPSSTSQDSGMVTQSSSLDHVIDQQDFDSLLAHLQLALPKSRRQGRNIDNLHHHAQPWSSKEREERCKALLSEFRHYKRNYQQLQLALPYQQNAENVGKEEVTFALRTDC</sequence>
<evidence type="ECO:0000256" key="4">
    <source>
        <dbReference type="SAM" id="Phobius"/>
    </source>
</evidence>
<evidence type="ECO:0000313" key="8">
    <source>
        <dbReference type="Proteomes" id="UP000186922"/>
    </source>
</evidence>
<protein>
    <submittedName>
        <fullName evidence="7">Uncharacterized protein</fullName>
    </submittedName>
</protein>
<keyword evidence="1" id="KW-0677">Repeat</keyword>
<dbReference type="FunFam" id="2.60.40.10:FF:000130">
    <property type="entry name" value="Hemicentin 1"/>
    <property type="match status" value="1"/>
</dbReference>
<dbReference type="Pfam" id="PF00041">
    <property type="entry name" value="fn3"/>
    <property type="match status" value="2"/>
</dbReference>
<dbReference type="AlphaFoldDB" id="A0A1D1W744"/>
<accession>A0A1D1W744</accession>
<dbReference type="PANTHER" id="PTHR44170:SF32">
    <property type="entry name" value="PROTEIN TURTLE-LIKE PROTEIN"/>
    <property type="match status" value="1"/>
</dbReference>
<dbReference type="InterPro" id="IPR003961">
    <property type="entry name" value="FN3_dom"/>
</dbReference>
<dbReference type="SMART" id="SM00409">
    <property type="entry name" value="IG"/>
    <property type="match status" value="5"/>
</dbReference>
<dbReference type="Proteomes" id="UP000186922">
    <property type="component" value="Unassembled WGS sequence"/>
</dbReference>
<evidence type="ECO:0000313" key="7">
    <source>
        <dbReference type="EMBL" id="GAV09247.1"/>
    </source>
</evidence>
<dbReference type="InterPro" id="IPR007110">
    <property type="entry name" value="Ig-like_dom"/>
</dbReference>
<dbReference type="CDD" id="cd00096">
    <property type="entry name" value="Ig"/>
    <property type="match status" value="2"/>
</dbReference>
<evidence type="ECO:0000256" key="2">
    <source>
        <dbReference type="ARBA" id="ARBA00023157"/>
    </source>
</evidence>
<feature type="domain" description="Ig-like" evidence="5">
    <location>
        <begin position="480"/>
        <end position="570"/>
    </location>
</feature>
<dbReference type="GO" id="GO:0098609">
    <property type="term" value="P:cell-cell adhesion"/>
    <property type="evidence" value="ECO:0007669"/>
    <property type="project" value="TreeGrafter"/>
</dbReference>
<dbReference type="SMART" id="SM00408">
    <property type="entry name" value="IGc2"/>
    <property type="match status" value="5"/>
</dbReference>
<dbReference type="STRING" id="947166.A0A1D1W744"/>
<keyword evidence="8" id="KW-1185">Reference proteome</keyword>
<evidence type="ECO:0000259" key="6">
    <source>
        <dbReference type="PROSITE" id="PS50853"/>
    </source>
</evidence>
<name>A0A1D1W744_RAMVA</name>
<dbReference type="SMART" id="SM00406">
    <property type="entry name" value="IGv"/>
    <property type="match status" value="4"/>
</dbReference>
<dbReference type="PANTHER" id="PTHR44170">
    <property type="entry name" value="PROTEIN SIDEKICK"/>
    <property type="match status" value="1"/>
</dbReference>
<feature type="domain" description="Ig-like" evidence="5">
    <location>
        <begin position="196"/>
        <end position="279"/>
    </location>
</feature>
<dbReference type="EMBL" id="BDGG01000021">
    <property type="protein sequence ID" value="GAV09247.1"/>
    <property type="molecule type" value="Genomic_DNA"/>
</dbReference>
<evidence type="ECO:0000259" key="5">
    <source>
        <dbReference type="PROSITE" id="PS50835"/>
    </source>
</evidence>
<dbReference type="InterPro" id="IPR013783">
    <property type="entry name" value="Ig-like_fold"/>
</dbReference>
<dbReference type="SMART" id="SM00060">
    <property type="entry name" value="FN3"/>
    <property type="match status" value="2"/>
</dbReference>
<organism evidence="7 8">
    <name type="scientific">Ramazzottius varieornatus</name>
    <name type="common">Water bear</name>
    <name type="synonym">Tardigrade</name>
    <dbReference type="NCBI Taxonomy" id="947166"/>
    <lineage>
        <taxon>Eukaryota</taxon>
        <taxon>Metazoa</taxon>
        <taxon>Ecdysozoa</taxon>
        <taxon>Tardigrada</taxon>
        <taxon>Eutardigrada</taxon>
        <taxon>Parachela</taxon>
        <taxon>Hypsibioidea</taxon>
        <taxon>Ramazzottiidae</taxon>
        <taxon>Ramazzottius</taxon>
    </lineage>
</organism>
<evidence type="ECO:0000256" key="3">
    <source>
        <dbReference type="SAM" id="MobiDB-lite"/>
    </source>
</evidence>
<dbReference type="InterPro" id="IPR036179">
    <property type="entry name" value="Ig-like_dom_sf"/>
</dbReference>
<dbReference type="OrthoDB" id="6234674at2759"/>
<keyword evidence="4" id="KW-0472">Membrane</keyword>
<feature type="domain" description="Fibronectin type-III" evidence="6">
    <location>
        <begin position="701"/>
        <end position="804"/>
    </location>
</feature>
<feature type="transmembrane region" description="Helical" evidence="4">
    <location>
        <begin position="813"/>
        <end position="837"/>
    </location>
</feature>
<proteinExistence type="predicted"/>
<feature type="domain" description="Ig-like" evidence="5">
    <location>
        <begin position="391"/>
        <end position="473"/>
    </location>
</feature>
<dbReference type="Pfam" id="PF13927">
    <property type="entry name" value="Ig_3"/>
    <property type="match status" value="4"/>
</dbReference>
<keyword evidence="2" id="KW-1015">Disulfide bond</keyword>
<feature type="domain" description="Fibronectin type-III" evidence="6">
    <location>
        <begin position="575"/>
        <end position="671"/>
    </location>
</feature>
<dbReference type="InterPro" id="IPR003598">
    <property type="entry name" value="Ig_sub2"/>
</dbReference>
<evidence type="ECO:0000256" key="1">
    <source>
        <dbReference type="ARBA" id="ARBA00022737"/>
    </source>
</evidence>
<feature type="domain" description="Ig-like" evidence="5">
    <location>
        <begin position="64"/>
        <end position="173"/>
    </location>
</feature>
<dbReference type="GO" id="GO:0016020">
    <property type="term" value="C:membrane"/>
    <property type="evidence" value="ECO:0007669"/>
    <property type="project" value="UniProtKB-SubCell"/>
</dbReference>
<dbReference type="InterPro" id="IPR036116">
    <property type="entry name" value="FN3_sf"/>
</dbReference>
<dbReference type="CDD" id="cd00063">
    <property type="entry name" value="FN3"/>
    <property type="match status" value="2"/>
</dbReference>
<dbReference type="InterPro" id="IPR013106">
    <property type="entry name" value="Ig_V-set"/>
</dbReference>
<dbReference type="PROSITE" id="PS50835">
    <property type="entry name" value="IG_LIKE"/>
    <property type="match status" value="5"/>
</dbReference>
<dbReference type="SUPFAM" id="SSF49265">
    <property type="entry name" value="Fibronectin type III"/>
    <property type="match status" value="1"/>
</dbReference>
<dbReference type="SUPFAM" id="SSF48726">
    <property type="entry name" value="Immunoglobulin"/>
    <property type="match status" value="5"/>
</dbReference>
<feature type="domain" description="Ig-like" evidence="5">
    <location>
        <begin position="286"/>
        <end position="380"/>
    </location>
</feature>